<dbReference type="RefSeq" id="XP_011780951.1">
    <property type="nucleotide sequence ID" value="XM_011782649.1"/>
</dbReference>
<proteinExistence type="predicted"/>
<sequence>MKICSQPFTKIKPADCPWHQQGCQKMEYLYTTNNKFHDSPCPSLIQKQRTGRSRGINVRCASISFDHSQRGKKVSNVMRIVITSTYNTKQPGRVTNMKQCNEEKFTEIDLPRYARGCGPYSGKIKQR</sequence>
<evidence type="ECO:0000313" key="2">
    <source>
        <dbReference type="Proteomes" id="UP000002316"/>
    </source>
</evidence>
<organism evidence="1 2">
    <name type="scientific">Trypanosoma brucei gambiense (strain MHOM/CI/86/DAL972)</name>
    <dbReference type="NCBI Taxonomy" id="679716"/>
    <lineage>
        <taxon>Eukaryota</taxon>
        <taxon>Discoba</taxon>
        <taxon>Euglenozoa</taxon>
        <taxon>Kinetoplastea</taxon>
        <taxon>Metakinetoplastina</taxon>
        <taxon>Trypanosomatida</taxon>
        <taxon>Trypanosomatidae</taxon>
        <taxon>Trypanosoma</taxon>
    </lineage>
</organism>
<reference evidence="2" key="1">
    <citation type="journal article" date="2010" name="PLoS Negl. Trop. Dis.">
        <title>The genome sequence of Trypanosoma brucei gambiense, causative agent of chronic human african trypanosomiasis.</title>
        <authorList>
            <person name="Jackson A.P."/>
            <person name="Sanders M."/>
            <person name="Berry A."/>
            <person name="McQuillan J."/>
            <person name="Aslett M.A."/>
            <person name="Quail M.A."/>
            <person name="Chukualim B."/>
            <person name="Capewell P."/>
            <person name="MacLeod A."/>
            <person name="Melville S.E."/>
            <person name="Gibson W."/>
            <person name="Barry J.D."/>
            <person name="Berriman M."/>
            <person name="Hertz-Fowler C."/>
        </authorList>
    </citation>
    <scope>NUCLEOTIDE SEQUENCE [LARGE SCALE GENOMIC DNA]</scope>
    <source>
        <strain evidence="2">MHOM/CI/86/DAL972</strain>
    </source>
</reference>
<name>D0AAI6_TRYB9</name>
<protein>
    <submittedName>
        <fullName evidence="1">Uncharacterized protein</fullName>
    </submittedName>
</protein>
<dbReference type="KEGG" id="tbg:TbgDal_XI18070"/>
<dbReference type="AlphaFoldDB" id="D0AAI6"/>
<dbReference type="Proteomes" id="UP000002316">
    <property type="component" value="Chromosome 11"/>
</dbReference>
<dbReference type="EMBL" id="FN554974">
    <property type="protein sequence ID" value="CBH18687.1"/>
    <property type="molecule type" value="Genomic_DNA"/>
</dbReference>
<dbReference type="GeneID" id="23867026"/>
<gene>
    <name evidence="1" type="ORF">TbgDal_XI18070</name>
</gene>
<evidence type="ECO:0000313" key="1">
    <source>
        <dbReference type="EMBL" id="CBH18687.1"/>
    </source>
</evidence>
<accession>D0AAI6</accession>